<feature type="signal peptide" evidence="2">
    <location>
        <begin position="1"/>
        <end position="18"/>
    </location>
</feature>
<evidence type="ECO:0000313" key="4">
    <source>
        <dbReference type="WBParaSite" id="ACAC_0000354901-mRNA-1"/>
    </source>
</evidence>
<evidence type="ECO:0000256" key="2">
    <source>
        <dbReference type="SAM" id="SignalP"/>
    </source>
</evidence>
<reference evidence="3" key="1">
    <citation type="submission" date="2012-09" db="EMBL/GenBank/DDBJ databases">
        <authorList>
            <person name="Martin A.A."/>
        </authorList>
    </citation>
    <scope>NUCLEOTIDE SEQUENCE</scope>
</reference>
<evidence type="ECO:0000313" key="3">
    <source>
        <dbReference type="Proteomes" id="UP000035642"/>
    </source>
</evidence>
<dbReference type="Proteomes" id="UP000035642">
    <property type="component" value="Unassembled WGS sequence"/>
</dbReference>
<reference evidence="4" key="2">
    <citation type="submission" date="2017-02" db="UniProtKB">
        <authorList>
            <consortium name="WormBaseParasite"/>
        </authorList>
    </citation>
    <scope>IDENTIFICATION</scope>
</reference>
<proteinExistence type="predicted"/>
<name>A0A0K0D0G2_ANGCA</name>
<organism evidence="3 4">
    <name type="scientific">Angiostrongylus cantonensis</name>
    <name type="common">Rat lungworm</name>
    <dbReference type="NCBI Taxonomy" id="6313"/>
    <lineage>
        <taxon>Eukaryota</taxon>
        <taxon>Metazoa</taxon>
        <taxon>Ecdysozoa</taxon>
        <taxon>Nematoda</taxon>
        <taxon>Chromadorea</taxon>
        <taxon>Rhabditida</taxon>
        <taxon>Rhabditina</taxon>
        <taxon>Rhabditomorpha</taxon>
        <taxon>Strongyloidea</taxon>
        <taxon>Metastrongylidae</taxon>
        <taxon>Angiostrongylus</taxon>
    </lineage>
</organism>
<sequence length="169" mass="19443">MRIKLLVVFLLTFLYAEGRDDFDDMKNFEEWRCRNPPTGCHSVHGQPTTDEKAPFSSGMDERQRARALVAKEELLLKDMSAPFRQNFHSFPRPHPNLPYSPDLVFIFALNPPFRDLLKFPVQTRSSSFSSYIHQLLILVSNHEMQYVGWQGGVTEPRGSCDDGTVHDKS</sequence>
<keyword evidence="2" id="KW-0732">Signal</keyword>
<keyword evidence="3" id="KW-1185">Reference proteome</keyword>
<feature type="region of interest" description="Disordered" evidence="1">
    <location>
        <begin position="39"/>
        <end position="58"/>
    </location>
</feature>
<accession>A0A0K0D0G2</accession>
<evidence type="ECO:0000256" key="1">
    <source>
        <dbReference type="SAM" id="MobiDB-lite"/>
    </source>
</evidence>
<protein>
    <submittedName>
        <fullName evidence="4">Uncharacterized protein</fullName>
    </submittedName>
</protein>
<dbReference type="AlphaFoldDB" id="A0A0K0D0G2"/>
<dbReference type="WBParaSite" id="ACAC_0000354901-mRNA-1">
    <property type="protein sequence ID" value="ACAC_0000354901-mRNA-1"/>
    <property type="gene ID" value="ACAC_0000354901"/>
</dbReference>
<feature type="compositionally biased region" description="Basic and acidic residues" evidence="1">
    <location>
        <begin position="49"/>
        <end position="58"/>
    </location>
</feature>
<feature type="chain" id="PRO_5005326650" evidence="2">
    <location>
        <begin position="19"/>
        <end position="169"/>
    </location>
</feature>